<comment type="caution">
    <text evidence="3">The sequence shown here is derived from an EMBL/GenBank/DDBJ whole genome shotgun (WGS) entry which is preliminary data.</text>
</comment>
<dbReference type="PROSITE" id="PS51819">
    <property type="entry name" value="VOC"/>
    <property type="match status" value="1"/>
</dbReference>
<proteinExistence type="predicted"/>
<dbReference type="PANTHER" id="PTHR43279">
    <property type="entry name" value="CATECHOL-2,3-DIOXYGENASE"/>
    <property type="match status" value="1"/>
</dbReference>
<dbReference type="SUPFAM" id="SSF54593">
    <property type="entry name" value="Glyoxalase/Bleomycin resistance protein/Dihydroxybiphenyl dioxygenase"/>
    <property type="match status" value="2"/>
</dbReference>
<dbReference type="OrthoDB" id="9792626at2"/>
<dbReference type="Pfam" id="PF00903">
    <property type="entry name" value="Glyoxalase"/>
    <property type="match status" value="2"/>
</dbReference>
<dbReference type="PANTHER" id="PTHR43279:SF1">
    <property type="entry name" value="CATECHOL-2,3-DIOXYGENASE"/>
    <property type="match status" value="1"/>
</dbReference>
<protein>
    <submittedName>
        <fullName evidence="3">Glyoxalase family protein</fullName>
    </submittedName>
</protein>
<dbReference type="eggNOG" id="COG2514">
    <property type="taxonomic scope" value="Bacteria"/>
</dbReference>
<feature type="chain" id="PRO_5003184810" evidence="1">
    <location>
        <begin position="24"/>
        <end position="313"/>
    </location>
</feature>
<dbReference type="STRING" id="908337.HMPREF9257_0905"/>
<dbReference type="InterPro" id="IPR037523">
    <property type="entry name" value="VOC_core"/>
</dbReference>
<gene>
    <name evidence="3" type="ORF">HMPREF9257_0905</name>
</gene>
<dbReference type="AlphaFoldDB" id="E4KLS3"/>
<evidence type="ECO:0000256" key="1">
    <source>
        <dbReference type="SAM" id="SignalP"/>
    </source>
</evidence>
<reference evidence="3 4" key="1">
    <citation type="submission" date="2010-10" db="EMBL/GenBank/DDBJ databases">
        <authorList>
            <person name="Durkin A.S."/>
            <person name="Madupu R."/>
            <person name="Torralba M."/>
            <person name="Gillis M."/>
            <person name="Methe B."/>
            <person name="Sutton G."/>
            <person name="Nelson K.E."/>
        </authorList>
    </citation>
    <scope>NUCLEOTIDE SEQUENCE [LARGE SCALE GENOMIC DNA]</scope>
    <source>
        <strain evidence="3 4">ACS-139-V-Col8</strain>
    </source>
</reference>
<evidence type="ECO:0000259" key="2">
    <source>
        <dbReference type="PROSITE" id="PS51819"/>
    </source>
</evidence>
<evidence type="ECO:0000313" key="3">
    <source>
        <dbReference type="EMBL" id="EFR32113.1"/>
    </source>
</evidence>
<keyword evidence="1" id="KW-0732">Signal</keyword>
<dbReference type="InterPro" id="IPR004360">
    <property type="entry name" value="Glyas_Fos-R_dOase_dom"/>
</dbReference>
<sequence>MKKFLLIITLFTLFPSTWLPVQAQENNQTNSSNLDLTPQSYELYALDPETLSQFYQDMLGMTLVSNAKNNQGIKLGTADQTVLLTIYPANQEKTQATTGLYHTAYLFKDRKALGSILKHLYESKATLQGYADHNVSEAIYLADPEGNGIELYADRPRDQWKYDDQGNVIMGNDILDLRTLIKDVPAFEGMTADTKIGHEHLTVNNIEDTQYFYSQLLGFDVTSQDEGALFMSSQGYHHHLGANIWLGQDLPSPQVGDQGLKQVNWQIKNADSFKAIQDRLTQAGWTYDLIDDQTLAVTDNSGIPITISLVSSN</sequence>
<evidence type="ECO:0000313" key="4">
    <source>
        <dbReference type="Proteomes" id="UP000005990"/>
    </source>
</evidence>
<feature type="domain" description="VOC" evidence="2">
    <location>
        <begin position="37"/>
        <end position="154"/>
    </location>
</feature>
<dbReference type="Proteomes" id="UP000005990">
    <property type="component" value="Unassembled WGS sequence"/>
</dbReference>
<accession>E4KLS3</accession>
<organism evidence="3 4">
    <name type="scientific">Eremococcus coleocola ACS-139-V-Col8</name>
    <dbReference type="NCBI Taxonomy" id="908337"/>
    <lineage>
        <taxon>Bacteria</taxon>
        <taxon>Bacillati</taxon>
        <taxon>Bacillota</taxon>
        <taxon>Bacilli</taxon>
        <taxon>Lactobacillales</taxon>
        <taxon>Aerococcaceae</taxon>
        <taxon>Eremococcus</taxon>
    </lineage>
</organism>
<feature type="signal peptide" evidence="1">
    <location>
        <begin position="1"/>
        <end position="23"/>
    </location>
</feature>
<keyword evidence="4" id="KW-1185">Reference proteome</keyword>
<dbReference type="EMBL" id="AENN01000001">
    <property type="protein sequence ID" value="EFR32113.1"/>
    <property type="molecule type" value="Genomic_DNA"/>
</dbReference>
<dbReference type="InterPro" id="IPR029068">
    <property type="entry name" value="Glyas_Bleomycin-R_OHBP_Dase"/>
</dbReference>
<dbReference type="RefSeq" id="WP_006417592.1">
    <property type="nucleotide sequence ID" value="NZ_AENN01000001.1"/>
</dbReference>
<name>E4KLS3_9LACT</name>
<dbReference type="Gene3D" id="3.10.180.10">
    <property type="entry name" value="2,3-Dihydroxybiphenyl 1,2-Dioxygenase, domain 1"/>
    <property type="match status" value="2"/>
</dbReference>